<dbReference type="InterPro" id="IPR041657">
    <property type="entry name" value="HTH_17"/>
</dbReference>
<proteinExistence type="predicted"/>
<reference evidence="2" key="1">
    <citation type="journal article" date="2014" name="Front. Microbiol.">
        <title>High frequency of phylogenetically diverse reductive dehalogenase-homologous genes in deep subseafloor sedimentary metagenomes.</title>
        <authorList>
            <person name="Kawai M."/>
            <person name="Futagami T."/>
            <person name="Toyoda A."/>
            <person name="Takaki Y."/>
            <person name="Nishi S."/>
            <person name="Hori S."/>
            <person name="Arai W."/>
            <person name="Tsubouchi T."/>
            <person name="Morono Y."/>
            <person name="Uchiyama I."/>
            <person name="Ito T."/>
            <person name="Fujiyama A."/>
            <person name="Inagaki F."/>
            <person name="Takami H."/>
        </authorList>
    </citation>
    <scope>NUCLEOTIDE SEQUENCE</scope>
    <source>
        <strain evidence="2">Expedition CK06-06</strain>
    </source>
</reference>
<gene>
    <name evidence="2" type="ORF">S01H4_48194</name>
</gene>
<evidence type="ECO:0000259" key="1">
    <source>
        <dbReference type="Pfam" id="PF12728"/>
    </source>
</evidence>
<feature type="domain" description="Helix-turn-helix" evidence="1">
    <location>
        <begin position="6"/>
        <end position="46"/>
    </location>
</feature>
<dbReference type="EMBL" id="BART01027138">
    <property type="protein sequence ID" value="GAG90602.1"/>
    <property type="molecule type" value="Genomic_DNA"/>
</dbReference>
<organism evidence="2">
    <name type="scientific">marine sediment metagenome</name>
    <dbReference type="NCBI Taxonomy" id="412755"/>
    <lineage>
        <taxon>unclassified sequences</taxon>
        <taxon>metagenomes</taxon>
        <taxon>ecological metagenomes</taxon>
    </lineage>
</organism>
<dbReference type="GO" id="GO:0003677">
    <property type="term" value="F:DNA binding"/>
    <property type="evidence" value="ECO:0007669"/>
    <property type="project" value="InterPro"/>
</dbReference>
<protein>
    <recommendedName>
        <fullName evidence="1">Helix-turn-helix domain-containing protein</fullName>
    </recommendedName>
</protein>
<name>X1CBK7_9ZZZZ</name>
<dbReference type="NCBIfam" id="TIGR01764">
    <property type="entry name" value="excise"/>
    <property type="match status" value="1"/>
</dbReference>
<dbReference type="Pfam" id="PF12728">
    <property type="entry name" value="HTH_17"/>
    <property type="match status" value="1"/>
</dbReference>
<dbReference type="InterPro" id="IPR010093">
    <property type="entry name" value="SinI_DNA-bd"/>
</dbReference>
<comment type="caution">
    <text evidence="2">The sequence shown here is derived from an EMBL/GenBank/DDBJ whole genome shotgun (WGS) entry which is preliminary data.</text>
</comment>
<sequence length="85" mass="9614">MKSEKYISIPELANILGISRIAVYKKVKKGQIKAVKIGRNFAIPKRYVSGILGKSLNEGDKNKINKAIKRTVREYGEVLKRLGRE</sequence>
<evidence type="ECO:0000313" key="2">
    <source>
        <dbReference type="EMBL" id="GAG90602.1"/>
    </source>
</evidence>
<dbReference type="AlphaFoldDB" id="X1CBK7"/>
<accession>X1CBK7</accession>